<dbReference type="InterPro" id="IPR015403">
    <property type="entry name" value="Mon2/Sec7/BIG1-like_HDS"/>
</dbReference>
<dbReference type="PANTHER" id="PTHR10663">
    <property type="entry name" value="GUANYL-NUCLEOTIDE EXCHANGE FACTOR"/>
    <property type="match status" value="1"/>
</dbReference>
<feature type="domain" description="SEC7" evidence="7">
    <location>
        <begin position="725"/>
        <end position="913"/>
    </location>
</feature>
<name>A0A1L0C6E0_9ASCO</name>
<dbReference type="Pfam" id="PF01369">
    <property type="entry name" value="Sec7"/>
    <property type="match status" value="1"/>
</dbReference>
<dbReference type="Gene3D" id="1.10.1000.11">
    <property type="entry name" value="Arf Nucleotide-binding Site Opener,domain 2"/>
    <property type="match status" value="1"/>
</dbReference>
<evidence type="ECO:0000256" key="1">
    <source>
        <dbReference type="ARBA" id="ARBA00022448"/>
    </source>
</evidence>
<feature type="region of interest" description="Disordered" evidence="6">
    <location>
        <begin position="1"/>
        <end position="128"/>
    </location>
</feature>
<evidence type="ECO:0000256" key="5">
    <source>
        <dbReference type="ARBA" id="ARBA00060451"/>
    </source>
</evidence>
<organism evidence="8 9">
    <name type="scientific">Sungouiella intermedia</name>
    <dbReference type="NCBI Taxonomy" id="45354"/>
    <lineage>
        <taxon>Eukaryota</taxon>
        <taxon>Fungi</taxon>
        <taxon>Dikarya</taxon>
        <taxon>Ascomycota</taxon>
        <taxon>Saccharomycotina</taxon>
        <taxon>Pichiomycetes</taxon>
        <taxon>Metschnikowiaceae</taxon>
        <taxon>Sungouiella</taxon>
    </lineage>
</organism>
<comment type="subcellular location">
    <subcellularLocation>
        <location evidence="5">Cytoplasmic vesicle</location>
        <location evidence="5">COPI-coated vesicle membrane</location>
    </subcellularLocation>
</comment>
<feature type="compositionally biased region" description="Basic and acidic residues" evidence="6">
    <location>
        <begin position="69"/>
        <end position="78"/>
    </location>
</feature>
<dbReference type="InterPro" id="IPR035999">
    <property type="entry name" value="Sec7_dom_sf"/>
</dbReference>
<dbReference type="EMBL" id="LT635769">
    <property type="protein sequence ID" value="SGZ58410.1"/>
    <property type="molecule type" value="Genomic_DNA"/>
</dbReference>
<dbReference type="InterPro" id="IPR023394">
    <property type="entry name" value="Sec7_C_sf"/>
</dbReference>
<feature type="compositionally biased region" description="Acidic residues" evidence="6">
    <location>
        <begin position="102"/>
        <end position="113"/>
    </location>
</feature>
<evidence type="ECO:0000313" key="8">
    <source>
        <dbReference type="EMBL" id="SGZ58410.1"/>
    </source>
</evidence>
<dbReference type="InterPro" id="IPR032691">
    <property type="entry name" value="Mon2/Sec7/BIG1-like_HUS"/>
</dbReference>
<protein>
    <submittedName>
        <fullName evidence="8">CIC11C00000000430</fullName>
    </submittedName>
</protein>
<evidence type="ECO:0000256" key="2">
    <source>
        <dbReference type="ARBA" id="ARBA00022490"/>
    </source>
</evidence>
<dbReference type="GO" id="GO:0005085">
    <property type="term" value="F:guanyl-nucleotide exchange factor activity"/>
    <property type="evidence" value="ECO:0007669"/>
    <property type="project" value="InterPro"/>
</dbReference>
<dbReference type="GO" id="GO:0032012">
    <property type="term" value="P:regulation of ARF protein signal transduction"/>
    <property type="evidence" value="ECO:0007669"/>
    <property type="project" value="InterPro"/>
</dbReference>
<dbReference type="FunFam" id="1.10.1000.11:FF:000003">
    <property type="entry name" value="Brefeldin A-inhibited guanine nucleotide-exchange protein 1"/>
    <property type="match status" value="1"/>
</dbReference>
<sequence length="1854" mass="209010">MSNDPETVAPTLDDSANQDSPKDVSGSAPENGITVELNDETSKTDPESLKATEPTISKSPQTSAVPDVPPKDSTENKELPQPPMEVEEAQNTENGSHGPSEDQQEAEHEESEGNTEVSAAEDIQEPSEVLEVEEADDVPIPEVKVDEPASSGVVIASQNSIESTVSPRAHAKVENFQIFKKTFEVILASKEAKKNEALKNATQNAIDSLDNSASRDPHVIFEALKLTCETSNASLKSMAVDLFAKLFDHAVFDDDDDRVSLTDASVDVVSACFEGEGTDPEVEMQVVRALMHSILLMPTHGASLLKAVRQIYNVFIFSLTPRNQAVAQGTLTQVIGSIFSRVNEAMANKLRMSKLSSNVALKYEVDTVTPTQTPSEPESSNKMTLEKLEKLNGDSADSDRVNEANLASEKDEDIAVKDAFLIFRAMCKLSVKDVDSDNVDMRSHSVRSKLLSLHIIHTILKNNIDIFLSKDVVILSSNSDEQTRLIDAVRTYLCQALIRNAASPLAPVFELTLEIFWILISNLRSDFKMEIPVFWEQIYFPVSEMKTSTAHQKRYLLSIIERLCNDSRCIIEFYLNYDCDSSQPNICERIIDYLNRLALARVDVTVTQKLNYRDNKRKGVSLYDISKTANLTSSAMFSKPPEPEIYSLFPLEYAMKMTSLSCTVAFIRSLYSWAQKGISTSNKISDSLLKHSALSSASPSRSASRNASFVANTVSDLNDADDPEQFENLKQKKKTYLEGIRQFNQKPKKGIAYFVEHKIIPSNSPHDVAVFLLNNDALDKTALGEYLGEGDERNIAIMHEFVDQMDFSNTSFVEAMRTFLQSFRLPGEGQKIDRFMLKFAQRYVLGNPDVFSNADTVYVLAYSVIMLNTDQHSRQVKTRMTVENFIMNNSGIDEGKDVPREILESIFAEIQNNEIKLHSEQHAALLSNDQPLASAGPTGFFGGRDLNKEAYMHASKEMSTKTEKLVKDLGKKMRGEDLSVFYAASHVHHVKSIFDTLWMSMLAGLTAPYKEYDEEDVTNLCLEGIKLSIKIACMFDLQYAKECFIRALVQFQNLNNIEDIKAKNVAAIYIMLEVAVSEGNSLQKSWIEILTSISQLERLQLIAQGVDQDSIPDVSIAKLVNRNSLESLTSISTGFFLFARETTAAQNAALKFHNQHLSAEGAHLLGRTELGVAMDRVFTNSSELTGEAIKYFVQALSQVANEEIESSGQSSNPRMFSLQKVVDVCYYNMNRIRLEWSQLWAIMGETFNKVGCNPNVAVSFFALDSLRQLSVRFLDIDELSHFKFQKEFLKPFEYIFVHDESFEVKDMVLECINNMILAKADHIKSGWKTIFGVLTAAAKERKDSLITKAYKMAFNINKDYHEEVIAQDSFSDLVTCFTEFAKNEKFQKVGLLSLEVLSKLIVQIAKYSIEVNKDHTISINGKDDTERNEKLTKLWFPVLFGFYDIIMSGEELEVRSRALTHFFDVLLKYGEHFENDFWDIIFHKLLAPIFGVLSSPWELRYDGGSAHANGSLSERDRMSFWVSTTLIQAMNNLVTLFTHYFNQLTPMLGELLSLLTNCVCQENDTIARTGKSCFQDFLVKNASRFSDSQWELVIDSFTNLFDLTTAKELFALDPLKTTHVDSDVEDLDINDTNTPTRLNNKDEDRIQRTKEKSSIVVKCVLQLLMIETVLELAVKEEFYDAIPPKFLMKLAGLLQESYTFARDFNDDYDLRVRLWNAGVIERLPNLLKQESMSSAVFLNIMFRLYCDEDKATDKEAKSKIMQQVMPLCQTIVGRYTAFDDSNQQKSITTWRPVIIEIFQGYVELDEEDFLLYSPSMYKLSLKILDRSIGADLRRGLQMFLARIGDSFITPLSQS</sequence>
<dbReference type="PANTHER" id="PTHR10663:SF375">
    <property type="entry name" value="LD29171P"/>
    <property type="match status" value="1"/>
</dbReference>
<dbReference type="InterPro" id="IPR000904">
    <property type="entry name" value="Sec7_dom"/>
</dbReference>
<dbReference type="Pfam" id="PF12783">
    <property type="entry name" value="Sec7-like_HUS"/>
    <property type="match status" value="1"/>
</dbReference>
<evidence type="ECO:0000256" key="6">
    <source>
        <dbReference type="SAM" id="MobiDB-lite"/>
    </source>
</evidence>
<keyword evidence="2" id="KW-0963">Cytoplasm</keyword>
<dbReference type="SMART" id="SM00222">
    <property type="entry name" value="Sec7"/>
    <property type="match status" value="1"/>
</dbReference>
<dbReference type="Proteomes" id="UP000182259">
    <property type="component" value="Chromosome VI"/>
</dbReference>
<evidence type="ECO:0000313" key="9">
    <source>
        <dbReference type="Proteomes" id="UP000182259"/>
    </source>
</evidence>
<keyword evidence="1" id="KW-0813">Transport</keyword>
<dbReference type="PROSITE" id="PS50190">
    <property type="entry name" value="SEC7"/>
    <property type="match status" value="1"/>
</dbReference>
<evidence type="ECO:0000256" key="4">
    <source>
        <dbReference type="ARBA" id="ARBA00023136"/>
    </source>
</evidence>
<dbReference type="CDD" id="cd00171">
    <property type="entry name" value="Sec7"/>
    <property type="match status" value="1"/>
</dbReference>
<dbReference type="InterPro" id="IPR046455">
    <property type="entry name" value="Sec7/BIG1-like_C"/>
</dbReference>
<dbReference type="Pfam" id="PF09324">
    <property type="entry name" value="Sec7-like_HDS"/>
    <property type="match status" value="1"/>
</dbReference>
<dbReference type="SUPFAM" id="SSF48371">
    <property type="entry name" value="ARM repeat"/>
    <property type="match status" value="1"/>
</dbReference>
<gene>
    <name evidence="8" type="ORF">SAMEA4029009_CIC11G00000000430</name>
</gene>
<feature type="compositionally biased region" description="Polar residues" evidence="6">
    <location>
        <begin position="54"/>
        <end position="64"/>
    </location>
</feature>
<feature type="compositionally biased region" description="Basic and acidic residues" evidence="6">
    <location>
        <begin position="40"/>
        <end position="50"/>
    </location>
</feature>
<reference evidence="8 9" key="1">
    <citation type="submission" date="2016-10" db="EMBL/GenBank/DDBJ databases">
        <authorList>
            <person name="de Groot N.N."/>
        </authorList>
    </citation>
    <scope>NUCLEOTIDE SEQUENCE [LARGE SCALE GENOMIC DNA]</scope>
    <source>
        <strain evidence="8 9">PYCC 4715</strain>
    </source>
</reference>
<dbReference type="GO" id="GO:0030663">
    <property type="term" value="C:COPI-coated vesicle membrane"/>
    <property type="evidence" value="ECO:0007669"/>
    <property type="project" value="UniProtKB-SubCell"/>
</dbReference>
<proteinExistence type="predicted"/>
<dbReference type="SUPFAM" id="SSF48425">
    <property type="entry name" value="Sec7 domain"/>
    <property type="match status" value="1"/>
</dbReference>
<dbReference type="InterPro" id="IPR016024">
    <property type="entry name" value="ARM-type_fold"/>
</dbReference>
<dbReference type="InterPro" id="IPR032629">
    <property type="entry name" value="DCB_dom"/>
</dbReference>
<dbReference type="FunFam" id="1.10.220.20:FF:000002">
    <property type="entry name" value="Brefeldin A-inhibited guanine nucleotide-exchange protein 1"/>
    <property type="match status" value="1"/>
</dbReference>
<keyword evidence="3" id="KW-0653">Protein transport</keyword>
<dbReference type="Pfam" id="PF20252">
    <property type="entry name" value="BIG2_C"/>
    <property type="match status" value="1"/>
</dbReference>
<dbReference type="Pfam" id="PF16213">
    <property type="entry name" value="DCB"/>
    <property type="match status" value="1"/>
</dbReference>
<keyword evidence="4" id="KW-0472">Membrane</keyword>
<evidence type="ECO:0000259" key="7">
    <source>
        <dbReference type="PROSITE" id="PS50190"/>
    </source>
</evidence>
<evidence type="ECO:0000256" key="3">
    <source>
        <dbReference type="ARBA" id="ARBA00022927"/>
    </source>
</evidence>
<dbReference type="GO" id="GO:0015031">
    <property type="term" value="P:protein transport"/>
    <property type="evidence" value="ECO:0007669"/>
    <property type="project" value="UniProtKB-KW"/>
</dbReference>
<accession>A0A1L0C6E0</accession>
<dbReference type="Gene3D" id="1.10.220.20">
    <property type="match status" value="1"/>
</dbReference>